<dbReference type="InterPro" id="IPR001584">
    <property type="entry name" value="Integrase_cat-core"/>
</dbReference>
<dbReference type="Pfam" id="PF13683">
    <property type="entry name" value="rve_3"/>
    <property type="match status" value="1"/>
</dbReference>
<proteinExistence type="predicted"/>
<dbReference type="PROSITE" id="PS50994">
    <property type="entry name" value="INTEGRASE"/>
    <property type="match status" value="1"/>
</dbReference>
<accession>A0ABQ3VA63</accession>
<dbReference type="InterPro" id="IPR012337">
    <property type="entry name" value="RNaseH-like_sf"/>
</dbReference>
<dbReference type="SUPFAM" id="SSF53098">
    <property type="entry name" value="Ribonuclease H-like"/>
    <property type="match status" value="1"/>
</dbReference>
<organism evidence="2 3">
    <name type="scientific">Dictyobacter formicarum</name>
    <dbReference type="NCBI Taxonomy" id="2778368"/>
    <lineage>
        <taxon>Bacteria</taxon>
        <taxon>Bacillati</taxon>
        <taxon>Chloroflexota</taxon>
        <taxon>Ktedonobacteria</taxon>
        <taxon>Ktedonobacterales</taxon>
        <taxon>Dictyobacteraceae</taxon>
        <taxon>Dictyobacter</taxon>
    </lineage>
</organism>
<dbReference type="EMBL" id="BNJJ01000002">
    <property type="protein sequence ID" value="GHO82729.1"/>
    <property type="molecule type" value="Genomic_DNA"/>
</dbReference>
<sequence>MPIRVAVWDWNLSTRIDTNLALGALEEALATRDVKPGLIHHLDRGVQYASSAYTERLMSMGIQINMSAKGNAYDNAKAESFFKTLKQEEVYLKQYQTFEEASANMGQFIDEVYNAKRLHSSLGYVSPIEFEAAYYQGLGC</sequence>
<dbReference type="PANTHER" id="PTHR46889">
    <property type="entry name" value="TRANSPOSASE INSF FOR INSERTION SEQUENCE IS3B-RELATED"/>
    <property type="match status" value="1"/>
</dbReference>
<evidence type="ECO:0000259" key="1">
    <source>
        <dbReference type="PROSITE" id="PS50994"/>
    </source>
</evidence>
<protein>
    <recommendedName>
        <fullName evidence="1">Integrase catalytic domain-containing protein</fullName>
    </recommendedName>
</protein>
<dbReference type="Proteomes" id="UP000635565">
    <property type="component" value="Unassembled WGS sequence"/>
</dbReference>
<dbReference type="Gene3D" id="3.30.420.10">
    <property type="entry name" value="Ribonuclease H-like superfamily/Ribonuclease H"/>
    <property type="match status" value="1"/>
</dbReference>
<dbReference type="InterPro" id="IPR050900">
    <property type="entry name" value="Transposase_IS3/IS150/IS904"/>
</dbReference>
<keyword evidence="3" id="KW-1185">Reference proteome</keyword>
<dbReference type="InterPro" id="IPR036397">
    <property type="entry name" value="RNaseH_sf"/>
</dbReference>
<dbReference type="PANTHER" id="PTHR46889:SF7">
    <property type="entry name" value="TRANSPOSASE FOR INSERTION SEQUENCE ELEMENT IS904"/>
    <property type="match status" value="1"/>
</dbReference>
<dbReference type="RefSeq" id="WP_201360377.1">
    <property type="nucleotide sequence ID" value="NZ_BNJJ01000002.1"/>
</dbReference>
<reference evidence="2 3" key="1">
    <citation type="journal article" date="2021" name="Int. J. Syst. Evol. Microbiol.">
        <title>Reticulibacter mediterranei gen. nov., sp. nov., within the new family Reticulibacteraceae fam. nov., and Ktedonospora formicarum gen. nov., sp. nov., Ktedonobacter robiniae sp. nov., Dictyobacter formicarum sp. nov. and Dictyobacter arantiisoli sp. nov., belonging to the class Ktedonobacteria.</title>
        <authorList>
            <person name="Yabe S."/>
            <person name="Zheng Y."/>
            <person name="Wang C.M."/>
            <person name="Sakai Y."/>
            <person name="Abe K."/>
            <person name="Yokota A."/>
            <person name="Donadio S."/>
            <person name="Cavaletti L."/>
            <person name="Monciardini P."/>
        </authorList>
    </citation>
    <scope>NUCLEOTIDE SEQUENCE [LARGE SCALE GENOMIC DNA]</scope>
    <source>
        <strain evidence="2 3">SOSP1-9</strain>
    </source>
</reference>
<feature type="domain" description="Integrase catalytic" evidence="1">
    <location>
        <begin position="1"/>
        <end position="135"/>
    </location>
</feature>
<comment type="caution">
    <text evidence="2">The sequence shown here is derived from an EMBL/GenBank/DDBJ whole genome shotgun (WGS) entry which is preliminary data.</text>
</comment>
<name>A0ABQ3VA63_9CHLR</name>
<evidence type="ECO:0000313" key="2">
    <source>
        <dbReference type="EMBL" id="GHO82729.1"/>
    </source>
</evidence>
<gene>
    <name evidence="2" type="ORF">KSZ_07350</name>
</gene>
<evidence type="ECO:0000313" key="3">
    <source>
        <dbReference type="Proteomes" id="UP000635565"/>
    </source>
</evidence>